<sequence>MTDKKTFTWDVAYKPRGKTKYEIRVVKFGDGYEQRQQIGLAAPLNTWDVSLKADLNVIQDVKEFLDEHRSVHSFRWQNPFGKSVLVVADELETEHIEGDYWQVRCSFREVRA</sequence>
<protein>
    <submittedName>
        <fullName evidence="1">Phage tail protein</fullName>
    </submittedName>
</protein>
<dbReference type="Proteomes" id="UP000514752">
    <property type="component" value="Chromosome"/>
</dbReference>
<proteinExistence type="predicted"/>
<gene>
    <name evidence="1" type="ORF">H3L94_04905</name>
</gene>
<dbReference type="Pfam" id="PF05939">
    <property type="entry name" value="Phage_min_tail"/>
    <property type="match status" value="1"/>
</dbReference>
<evidence type="ECO:0000313" key="2">
    <source>
        <dbReference type="Proteomes" id="UP000514752"/>
    </source>
</evidence>
<reference evidence="1 2" key="1">
    <citation type="submission" date="2020-07" db="EMBL/GenBank/DDBJ databases">
        <title>Genomic diversity of species in the Neisseriaceae family.</title>
        <authorList>
            <person name="Vincent A.T."/>
            <person name="Bernet E."/>
            <person name="Veyrier F.J."/>
        </authorList>
    </citation>
    <scope>NUCLEOTIDE SEQUENCE [LARGE SCALE GENOMIC DNA]</scope>
    <source>
        <strain evidence="1 2">DSM 22244</strain>
    </source>
</reference>
<organism evidence="1 2">
    <name type="scientific">Neisseria shayeganii</name>
    <dbReference type="NCBI Taxonomy" id="607712"/>
    <lineage>
        <taxon>Bacteria</taxon>
        <taxon>Pseudomonadati</taxon>
        <taxon>Pseudomonadota</taxon>
        <taxon>Betaproteobacteria</taxon>
        <taxon>Neisseriales</taxon>
        <taxon>Neisseriaceae</taxon>
        <taxon>Neisseria</taxon>
    </lineage>
</organism>
<dbReference type="RefSeq" id="WP_182122903.1">
    <property type="nucleotide sequence ID" value="NZ_CP059567.1"/>
</dbReference>
<evidence type="ECO:0000313" key="1">
    <source>
        <dbReference type="EMBL" id="QMT41367.1"/>
    </source>
</evidence>
<dbReference type="AlphaFoldDB" id="A0A7D7SJC0"/>
<name>A0A7D7SJC0_9NEIS</name>
<dbReference type="EMBL" id="CP059567">
    <property type="protein sequence ID" value="QMT41367.1"/>
    <property type="molecule type" value="Genomic_DNA"/>
</dbReference>
<dbReference type="InterPro" id="IPR010265">
    <property type="entry name" value="Phage_lambda_TipM"/>
</dbReference>
<accession>A0A7D7SJC0</accession>
<dbReference type="KEGG" id="nsg:H3L94_04905"/>